<dbReference type="InterPro" id="IPR001107">
    <property type="entry name" value="Band_7"/>
</dbReference>
<dbReference type="SUPFAM" id="SSF117892">
    <property type="entry name" value="Band 7/SPFH domain"/>
    <property type="match status" value="1"/>
</dbReference>
<evidence type="ECO:0000259" key="2">
    <source>
        <dbReference type="SMART" id="SM00244"/>
    </source>
</evidence>
<dbReference type="PANTHER" id="PTHR43327">
    <property type="entry name" value="STOMATIN-LIKE PROTEIN 2, MITOCHONDRIAL"/>
    <property type="match status" value="1"/>
</dbReference>
<feature type="domain" description="Band 7" evidence="2">
    <location>
        <begin position="40"/>
        <end position="203"/>
    </location>
</feature>
<feature type="transmembrane region" description="Helical" evidence="1">
    <location>
        <begin position="25"/>
        <end position="43"/>
    </location>
</feature>
<comment type="caution">
    <text evidence="3">The sequence shown here is derived from an EMBL/GenBank/DDBJ whole genome shotgun (WGS) entry which is preliminary data.</text>
</comment>
<protein>
    <recommendedName>
        <fullName evidence="2">Band 7 domain-containing protein</fullName>
    </recommendedName>
</protein>
<dbReference type="Proteomes" id="UP000176377">
    <property type="component" value="Unassembled WGS sequence"/>
</dbReference>
<keyword evidence="1" id="KW-1133">Transmembrane helix</keyword>
<sequence>MYDQYGNRIVDQGSGFFDQLSAFPWLWVVVAILAIIVLNNMLFTVHGKTAVILETFGKPHRKAKMPGLRIKAPWPITAIVGRVNLQQQERGENISVKTNDNAFVTLPVKVQYRASDDPAGAVKAHYELEHPEKQISSYVLNNVRQTASGLTMDELYVNRNALEQQVQDMLTERFARFGYIIENVLVDQPQPSSEVAEAFNKVIASQRLKEAAVNEAEATRIKLVGTAKAEGESKKLQGEGMANMRKAVAEGLEISMETMKKAGLTPQEAMAFLTDTNRLDAITQAAAHGNLVIVDTKQDARYGEIIGGVRAANHEPSKPKAVSNAA</sequence>
<keyword evidence="1" id="KW-0472">Membrane</keyword>
<organism evidence="3 4">
    <name type="scientific">Candidatus Kaiserbacteria bacterium RIFCSPHIGHO2_01_FULL_56_24</name>
    <dbReference type="NCBI Taxonomy" id="1798487"/>
    <lineage>
        <taxon>Bacteria</taxon>
        <taxon>Candidatus Kaiseribacteriota</taxon>
    </lineage>
</organism>
<dbReference type="InterPro" id="IPR036013">
    <property type="entry name" value="Band_7/SPFH_dom_sf"/>
</dbReference>
<reference evidence="3 4" key="1">
    <citation type="journal article" date="2016" name="Nat. Commun.">
        <title>Thousands of microbial genomes shed light on interconnected biogeochemical processes in an aquifer system.</title>
        <authorList>
            <person name="Anantharaman K."/>
            <person name="Brown C.T."/>
            <person name="Hug L.A."/>
            <person name="Sharon I."/>
            <person name="Castelle C.J."/>
            <person name="Probst A.J."/>
            <person name="Thomas B.C."/>
            <person name="Singh A."/>
            <person name="Wilkins M.J."/>
            <person name="Karaoz U."/>
            <person name="Brodie E.L."/>
            <person name="Williams K.H."/>
            <person name="Hubbard S.S."/>
            <person name="Banfield J.F."/>
        </authorList>
    </citation>
    <scope>NUCLEOTIDE SEQUENCE [LARGE SCALE GENOMIC DNA]</scope>
</reference>
<accession>A0A1F6DGF2</accession>
<dbReference type="InterPro" id="IPR050710">
    <property type="entry name" value="Band7/mec-2_domain"/>
</dbReference>
<evidence type="ECO:0000313" key="3">
    <source>
        <dbReference type="EMBL" id="OGG60400.1"/>
    </source>
</evidence>
<dbReference type="AlphaFoldDB" id="A0A1F6DGF2"/>
<dbReference type="Pfam" id="PF01145">
    <property type="entry name" value="Band_7"/>
    <property type="match status" value="1"/>
</dbReference>
<dbReference type="PANTHER" id="PTHR43327:SF10">
    <property type="entry name" value="STOMATIN-LIKE PROTEIN 2, MITOCHONDRIAL"/>
    <property type="match status" value="1"/>
</dbReference>
<keyword evidence="1" id="KW-0812">Transmembrane</keyword>
<proteinExistence type="predicted"/>
<evidence type="ECO:0000256" key="1">
    <source>
        <dbReference type="SAM" id="Phobius"/>
    </source>
</evidence>
<gene>
    <name evidence="3" type="ORF">A2765_03045</name>
</gene>
<dbReference type="EMBL" id="MFLA01000010">
    <property type="protein sequence ID" value="OGG60400.1"/>
    <property type="molecule type" value="Genomic_DNA"/>
</dbReference>
<dbReference type="Gene3D" id="3.30.479.30">
    <property type="entry name" value="Band 7 domain"/>
    <property type="match status" value="1"/>
</dbReference>
<evidence type="ECO:0000313" key="4">
    <source>
        <dbReference type="Proteomes" id="UP000176377"/>
    </source>
</evidence>
<name>A0A1F6DGF2_9BACT</name>
<dbReference type="SMART" id="SM00244">
    <property type="entry name" value="PHB"/>
    <property type="match status" value="1"/>
</dbReference>